<keyword evidence="1" id="KW-1133">Transmembrane helix</keyword>
<keyword evidence="4" id="KW-1185">Reference proteome</keyword>
<dbReference type="Proteomes" id="UP001241758">
    <property type="component" value="Unassembled WGS sequence"/>
</dbReference>
<keyword evidence="1" id="KW-0812">Transmembrane</keyword>
<accession>A0ABT6WLN7</accession>
<keyword evidence="1" id="KW-0472">Membrane</keyword>
<sequence>MRPHAVFRRLALTTVAAGLTLTGLALPARAADDLELAYVGILGPETVTVVNGQSKTVRFDLYNLGAAAEDVVLTFGSAARPISADLGFTAPAGCEQNTCAIGDLKAGERRSVKFTLKPAAAGAADPAGNLALSTSVGGRASDETSITVVRTDKGGADLEVADLADLKLGPGESADVPVAIHNSGSKDVKALGLLVMAPLGVTPVLNYSNCEPDRELGGFVCVFNETLAAGGSFALPEATPLRVTVPMGTAGPYDYPVYVAAIGLADRYVFDFAKRTAGAAGRELELETVASVSAAEPEVADDLNKDDNAALFSVTVPKTNADSAAVGGVFSGAVGDSSTVKVGVRNLGPSATIPASVGWIQYAHVKLPAGVRLTRLDERCLPGTSPTDIDEDFANLPDDVGLVDGAGLPEGAGPSEGVDLSGITNLVCLVVESVPGNGRHLFSLSAEIVDAAEYKAGFVKVDGGVQDSKSGNDRAALTVELTAGGGGGGLPITGAPAGLVGAGGAVLLVMGVIAYRSARRRRIVTVVE</sequence>
<evidence type="ECO:0000256" key="2">
    <source>
        <dbReference type="SAM" id="SignalP"/>
    </source>
</evidence>
<feature type="chain" id="PRO_5045918494" evidence="2">
    <location>
        <begin position="31"/>
        <end position="528"/>
    </location>
</feature>
<name>A0ABT6WLN7_9ACTN</name>
<evidence type="ECO:0000256" key="1">
    <source>
        <dbReference type="SAM" id="Phobius"/>
    </source>
</evidence>
<feature type="transmembrane region" description="Helical" evidence="1">
    <location>
        <begin position="497"/>
        <end position="515"/>
    </location>
</feature>
<gene>
    <name evidence="3" type="ORF">QLQ12_18690</name>
</gene>
<dbReference type="RefSeq" id="WP_282761461.1">
    <property type="nucleotide sequence ID" value="NZ_JASCTH010000011.1"/>
</dbReference>
<proteinExistence type="predicted"/>
<comment type="caution">
    <text evidence="3">The sequence shown here is derived from an EMBL/GenBank/DDBJ whole genome shotgun (WGS) entry which is preliminary data.</text>
</comment>
<keyword evidence="2" id="KW-0732">Signal</keyword>
<organism evidence="3 4">
    <name type="scientific">Actinoplanes sandaracinus</name>
    <dbReference type="NCBI Taxonomy" id="3045177"/>
    <lineage>
        <taxon>Bacteria</taxon>
        <taxon>Bacillati</taxon>
        <taxon>Actinomycetota</taxon>
        <taxon>Actinomycetes</taxon>
        <taxon>Micromonosporales</taxon>
        <taxon>Micromonosporaceae</taxon>
        <taxon>Actinoplanes</taxon>
    </lineage>
</organism>
<reference evidence="3 4" key="1">
    <citation type="submission" date="2023-05" db="EMBL/GenBank/DDBJ databases">
        <title>Actinoplanes sp. NEAU-A12 genome sequencing.</title>
        <authorList>
            <person name="Wang Z.-S."/>
        </authorList>
    </citation>
    <scope>NUCLEOTIDE SEQUENCE [LARGE SCALE GENOMIC DNA]</scope>
    <source>
        <strain evidence="3 4">NEAU-A12</strain>
    </source>
</reference>
<dbReference type="EMBL" id="JASCTH010000011">
    <property type="protein sequence ID" value="MDI6100639.1"/>
    <property type="molecule type" value="Genomic_DNA"/>
</dbReference>
<evidence type="ECO:0000313" key="4">
    <source>
        <dbReference type="Proteomes" id="UP001241758"/>
    </source>
</evidence>
<protein>
    <submittedName>
        <fullName evidence="3">Uncharacterized protein</fullName>
    </submittedName>
</protein>
<evidence type="ECO:0000313" key="3">
    <source>
        <dbReference type="EMBL" id="MDI6100639.1"/>
    </source>
</evidence>
<feature type="signal peptide" evidence="2">
    <location>
        <begin position="1"/>
        <end position="30"/>
    </location>
</feature>